<protein>
    <submittedName>
        <fullName evidence="2">Uncharacterized protein</fullName>
    </submittedName>
</protein>
<feature type="compositionally biased region" description="Acidic residues" evidence="1">
    <location>
        <begin position="1"/>
        <end position="10"/>
    </location>
</feature>
<gene>
    <name evidence="2" type="ORF">GCM10010985_29340</name>
</gene>
<evidence type="ECO:0000313" key="3">
    <source>
        <dbReference type="Proteomes" id="UP000597138"/>
    </source>
</evidence>
<dbReference type="Proteomes" id="UP000597138">
    <property type="component" value="Unassembled WGS sequence"/>
</dbReference>
<dbReference type="EMBL" id="BMEG01000004">
    <property type="protein sequence ID" value="GGD73058.1"/>
    <property type="molecule type" value="Genomic_DNA"/>
</dbReference>
<name>A0ABQ1RKQ5_9BURK</name>
<accession>A0ABQ1RKQ5</accession>
<feature type="region of interest" description="Disordered" evidence="1">
    <location>
        <begin position="1"/>
        <end position="20"/>
    </location>
</feature>
<evidence type="ECO:0000313" key="2">
    <source>
        <dbReference type="EMBL" id="GGD73058.1"/>
    </source>
</evidence>
<sequence length="57" mass="6626">MFSYLMDDEGEKGRASRHIGRRHESVSLMRECESFAFKDDRKRRVETQEGFVSGSAI</sequence>
<proteinExistence type="predicted"/>
<evidence type="ECO:0000256" key="1">
    <source>
        <dbReference type="SAM" id="MobiDB-lite"/>
    </source>
</evidence>
<keyword evidence="3" id="KW-1185">Reference proteome</keyword>
<reference evidence="3" key="1">
    <citation type="journal article" date="2019" name="Int. J. Syst. Evol. Microbiol.">
        <title>The Global Catalogue of Microorganisms (GCM) 10K type strain sequencing project: providing services to taxonomists for standard genome sequencing and annotation.</title>
        <authorList>
            <consortium name="The Broad Institute Genomics Platform"/>
            <consortium name="The Broad Institute Genome Sequencing Center for Infectious Disease"/>
            <person name="Wu L."/>
            <person name="Ma J."/>
        </authorList>
    </citation>
    <scope>NUCLEOTIDE SEQUENCE [LARGE SCALE GENOMIC DNA]</scope>
    <source>
        <strain evidence="3">CGMCC 1.11013</strain>
    </source>
</reference>
<comment type="caution">
    <text evidence="2">The sequence shown here is derived from an EMBL/GenBank/DDBJ whole genome shotgun (WGS) entry which is preliminary data.</text>
</comment>
<organism evidence="2 3">
    <name type="scientific">Caballeronia grimmiae</name>
    <dbReference type="NCBI Taxonomy" id="1071679"/>
    <lineage>
        <taxon>Bacteria</taxon>
        <taxon>Pseudomonadati</taxon>
        <taxon>Pseudomonadota</taxon>
        <taxon>Betaproteobacteria</taxon>
        <taxon>Burkholderiales</taxon>
        <taxon>Burkholderiaceae</taxon>
        <taxon>Caballeronia</taxon>
    </lineage>
</organism>